<dbReference type="AlphaFoldDB" id="K0S8X1"/>
<organism evidence="2 3">
    <name type="scientific">Thalassiosira oceanica</name>
    <name type="common">Marine diatom</name>
    <dbReference type="NCBI Taxonomy" id="159749"/>
    <lineage>
        <taxon>Eukaryota</taxon>
        <taxon>Sar</taxon>
        <taxon>Stramenopiles</taxon>
        <taxon>Ochrophyta</taxon>
        <taxon>Bacillariophyta</taxon>
        <taxon>Coscinodiscophyceae</taxon>
        <taxon>Thalassiosirophycidae</taxon>
        <taxon>Thalassiosirales</taxon>
        <taxon>Thalassiosiraceae</taxon>
        <taxon>Thalassiosira</taxon>
    </lineage>
</organism>
<proteinExistence type="predicted"/>
<protein>
    <recommendedName>
        <fullName evidence="4">Cell wall-active antibiotics response LiaF-like C-terminal domain-containing protein</fullName>
    </recommendedName>
</protein>
<feature type="region of interest" description="Disordered" evidence="1">
    <location>
        <begin position="108"/>
        <end position="128"/>
    </location>
</feature>
<evidence type="ECO:0000313" key="3">
    <source>
        <dbReference type="Proteomes" id="UP000266841"/>
    </source>
</evidence>
<dbReference type="Proteomes" id="UP000266841">
    <property type="component" value="Unassembled WGS sequence"/>
</dbReference>
<dbReference type="OrthoDB" id="70168at2759"/>
<reference evidence="2 3" key="1">
    <citation type="journal article" date="2012" name="Genome Biol.">
        <title>Genome and low-iron response of an oceanic diatom adapted to chronic iron limitation.</title>
        <authorList>
            <person name="Lommer M."/>
            <person name="Specht M."/>
            <person name="Roy A.S."/>
            <person name="Kraemer L."/>
            <person name="Andreson R."/>
            <person name="Gutowska M.A."/>
            <person name="Wolf J."/>
            <person name="Bergner S.V."/>
            <person name="Schilhabel M.B."/>
            <person name="Klostermeier U.C."/>
            <person name="Beiko R.G."/>
            <person name="Rosenstiel P."/>
            <person name="Hippler M."/>
            <person name="Laroche J."/>
        </authorList>
    </citation>
    <scope>NUCLEOTIDE SEQUENCE [LARGE SCALE GENOMIC DNA]</scope>
    <source>
        <strain evidence="2 3">CCMP1005</strain>
    </source>
</reference>
<keyword evidence="3" id="KW-1185">Reference proteome</keyword>
<dbReference type="PANTHER" id="PTHR40763:SF4">
    <property type="entry name" value="DUF1707 DOMAIN-CONTAINING PROTEIN"/>
    <property type="match status" value="1"/>
</dbReference>
<sequence>MSSSQPGKGSRKTVKSNRDLMDFYLKQEVQLLSLTVSASGAMAVPRPVHQNTFQDPVLISKPGAKMTHSRLCHGFRLEMTLTEEKFRGDDCPVVVEAISDTASATATTAFPIPSAPPAPAGVADDATNAQNSDDIRSARYFKNPTSDMLESALQTQKTSGGVLFVTLPTNYRGKFTVPKSIKAGHLLSDDKIDLSYADFVHPVTKITAGAILGGLKVVVPKGVRVEMQGIGILGSFEYRHKGQTVGVDHDSPLVVLKGFSILGGVDVKVNESVPPVRVMH</sequence>
<dbReference type="EMBL" id="AGNL01019611">
    <property type="protein sequence ID" value="EJK61705.1"/>
    <property type="molecule type" value="Genomic_DNA"/>
</dbReference>
<name>K0S8X1_THAOC</name>
<evidence type="ECO:0008006" key="4">
    <source>
        <dbReference type="Google" id="ProtNLM"/>
    </source>
</evidence>
<accession>K0S8X1</accession>
<dbReference type="PANTHER" id="PTHR40763">
    <property type="entry name" value="MEMBRANE PROTEIN-RELATED"/>
    <property type="match status" value="1"/>
</dbReference>
<evidence type="ECO:0000256" key="1">
    <source>
        <dbReference type="SAM" id="MobiDB-lite"/>
    </source>
</evidence>
<evidence type="ECO:0000313" key="2">
    <source>
        <dbReference type="EMBL" id="EJK61705.1"/>
    </source>
</evidence>
<comment type="caution">
    <text evidence="2">The sequence shown here is derived from an EMBL/GenBank/DDBJ whole genome shotgun (WGS) entry which is preliminary data.</text>
</comment>
<gene>
    <name evidence="2" type="ORF">THAOC_17760</name>
</gene>